<organism evidence="1 2">
    <name type="scientific">Thermomonospora cellulosilytica</name>
    <dbReference type="NCBI Taxonomy" id="1411118"/>
    <lineage>
        <taxon>Bacteria</taxon>
        <taxon>Bacillati</taxon>
        <taxon>Actinomycetota</taxon>
        <taxon>Actinomycetes</taxon>
        <taxon>Streptosporangiales</taxon>
        <taxon>Thermomonosporaceae</taxon>
        <taxon>Thermomonospora</taxon>
    </lineage>
</organism>
<dbReference type="Proteomes" id="UP000539313">
    <property type="component" value="Unassembled WGS sequence"/>
</dbReference>
<protein>
    <submittedName>
        <fullName evidence="1">Uncharacterized protein</fullName>
    </submittedName>
</protein>
<comment type="caution">
    <text evidence="1">The sequence shown here is derived from an EMBL/GenBank/DDBJ whole genome shotgun (WGS) entry which is preliminary data.</text>
</comment>
<accession>A0A7W3R9W7</accession>
<gene>
    <name evidence="1" type="ORF">HNR21_004074</name>
</gene>
<dbReference type="AlphaFoldDB" id="A0A7W3R9W7"/>
<keyword evidence="2" id="KW-1185">Reference proteome</keyword>
<dbReference type="EMBL" id="JACJII010000001">
    <property type="protein sequence ID" value="MBA9005192.1"/>
    <property type="molecule type" value="Genomic_DNA"/>
</dbReference>
<reference evidence="1 2" key="1">
    <citation type="submission" date="2020-08" db="EMBL/GenBank/DDBJ databases">
        <title>Sequencing the genomes of 1000 actinobacteria strains.</title>
        <authorList>
            <person name="Klenk H.-P."/>
        </authorList>
    </citation>
    <scope>NUCLEOTIDE SEQUENCE [LARGE SCALE GENOMIC DNA]</scope>
    <source>
        <strain evidence="1 2">DSM 45823</strain>
    </source>
</reference>
<dbReference type="InterPro" id="IPR046342">
    <property type="entry name" value="CBS_dom_sf"/>
</dbReference>
<proteinExistence type="predicted"/>
<evidence type="ECO:0000313" key="2">
    <source>
        <dbReference type="Proteomes" id="UP000539313"/>
    </source>
</evidence>
<sequence>MLRAHELAHEYPVVDADSDALQATRLLTERRLPG</sequence>
<evidence type="ECO:0000313" key="1">
    <source>
        <dbReference type="EMBL" id="MBA9005192.1"/>
    </source>
</evidence>
<dbReference type="Gene3D" id="3.10.580.10">
    <property type="entry name" value="CBS-domain"/>
    <property type="match status" value="1"/>
</dbReference>
<name>A0A7W3R9W7_9ACTN</name>